<evidence type="ECO:0000313" key="3">
    <source>
        <dbReference type="Proteomes" id="UP001596253"/>
    </source>
</evidence>
<name>A0ABW1R4C0_9LACO</name>
<proteinExistence type="predicted"/>
<keyword evidence="1" id="KW-0472">Membrane</keyword>
<dbReference type="EMBL" id="JBHSSD010000029">
    <property type="protein sequence ID" value="MFC6164270.1"/>
    <property type="molecule type" value="Genomic_DNA"/>
</dbReference>
<protein>
    <recommendedName>
        <fullName evidence="4">Transporter gate domain protein</fullName>
    </recommendedName>
</protein>
<keyword evidence="1" id="KW-1133">Transmembrane helix</keyword>
<feature type="transmembrane region" description="Helical" evidence="1">
    <location>
        <begin position="180"/>
        <end position="200"/>
    </location>
</feature>
<reference evidence="3" key="1">
    <citation type="journal article" date="2019" name="Int. J. Syst. Evol. Microbiol.">
        <title>The Global Catalogue of Microorganisms (GCM) 10K type strain sequencing project: providing services to taxonomists for standard genome sequencing and annotation.</title>
        <authorList>
            <consortium name="The Broad Institute Genomics Platform"/>
            <consortium name="The Broad Institute Genome Sequencing Center for Infectious Disease"/>
            <person name="Wu L."/>
            <person name="Ma J."/>
        </authorList>
    </citation>
    <scope>NUCLEOTIDE SEQUENCE [LARGE SCALE GENOMIC DNA]</scope>
    <source>
        <strain evidence="3">CCM 8932</strain>
    </source>
</reference>
<dbReference type="RefSeq" id="WP_137641137.1">
    <property type="nucleotide sequence ID" value="NZ_BJDK01000041.1"/>
</dbReference>
<evidence type="ECO:0008006" key="4">
    <source>
        <dbReference type="Google" id="ProtNLM"/>
    </source>
</evidence>
<feature type="transmembrane region" description="Helical" evidence="1">
    <location>
        <begin position="357"/>
        <end position="375"/>
    </location>
</feature>
<organism evidence="2 3">
    <name type="scientific">Lactiplantibacillus dongliensis</name>
    <dbReference type="NCBI Taxonomy" id="2559919"/>
    <lineage>
        <taxon>Bacteria</taxon>
        <taxon>Bacillati</taxon>
        <taxon>Bacillota</taxon>
        <taxon>Bacilli</taxon>
        <taxon>Lactobacillales</taxon>
        <taxon>Lactobacillaceae</taxon>
        <taxon>Lactiplantibacillus</taxon>
    </lineage>
</organism>
<comment type="caution">
    <text evidence="2">The sequence shown here is derived from an EMBL/GenBank/DDBJ whole genome shotgun (WGS) entry which is preliminary data.</text>
</comment>
<feature type="transmembrane region" description="Helical" evidence="1">
    <location>
        <begin position="77"/>
        <end position="102"/>
    </location>
</feature>
<feature type="transmembrane region" description="Helical" evidence="1">
    <location>
        <begin position="259"/>
        <end position="277"/>
    </location>
</feature>
<feature type="transmembrane region" description="Helical" evidence="1">
    <location>
        <begin position="156"/>
        <end position="174"/>
    </location>
</feature>
<keyword evidence="3" id="KW-1185">Reference proteome</keyword>
<accession>A0ABW1R4C0</accession>
<evidence type="ECO:0000256" key="1">
    <source>
        <dbReference type="SAM" id="Phobius"/>
    </source>
</evidence>
<dbReference type="Proteomes" id="UP001596253">
    <property type="component" value="Unassembled WGS sequence"/>
</dbReference>
<feature type="transmembrane region" description="Helical" evidence="1">
    <location>
        <begin position="387"/>
        <end position="410"/>
    </location>
</feature>
<evidence type="ECO:0000313" key="2">
    <source>
        <dbReference type="EMBL" id="MFC6164270.1"/>
    </source>
</evidence>
<sequence>MAMRKAASRPVEMKAVSEETRTIPDPLKYRPEISKGTFFCIAFLLLLGWYFASVMGFGTMFSVVMSTAHDLLLNTCFYIMGVAVLAGAVSTMFTEFGVTALLNKLLAPLMKPLFNLPGVAALGAITTYFSDNAAIAIPSQDPAVAKYFKKYQWTTMLNFGTTFGMGVILAGGVLGIKSGKFAACVGIGSLCAIVGGIISTRMLMWKTKRMYGTTAGVEDKYLNANTKKVPAGYRQIRSGSPMQRALDAVCDGGKAGVKLGLSVIPGVLIFTTLVMMLTNGPSMVDGQAVYQGVAYEGTGLLTMLGDKLAFILKPMFGLVNPQSLGLPLTSLGAAGASLAGAKQMADAGTIGMHDMTVYFAIAWCWAGFVSSHASVADALKVRELTTFAMLAQLIGGLAAGVLANYMALLLF</sequence>
<feature type="transmembrane region" description="Helical" evidence="1">
    <location>
        <begin position="38"/>
        <end position="65"/>
    </location>
</feature>
<keyword evidence="1" id="KW-0812">Transmembrane</keyword>
<gene>
    <name evidence="2" type="ORF">ACFP3T_06250</name>
</gene>